<gene>
    <name evidence="7" type="ORF">BGZ99_007043</name>
</gene>
<dbReference type="GO" id="GO:0008073">
    <property type="term" value="F:ornithine decarboxylase inhibitor activity"/>
    <property type="evidence" value="ECO:0007669"/>
    <property type="project" value="InterPro"/>
</dbReference>
<dbReference type="Proteomes" id="UP000738325">
    <property type="component" value="Unassembled WGS sequence"/>
</dbReference>
<comment type="caution">
    <text evidence="7">The sequence shown here is derived from an EMBL/GenBank/DDBJ whole genome shotgun (WGS) entry which is preliminary data.</text>
</comment>
<comment type="subunit">
    <text evidence="3">Interacts with ODC and thereby sterically blocks ODC homodimerization.</text>
</comment>
<dbReference type="GO" id="GO:0075523">
    <property type="term" value="P:viral translational frameshifting"/>
    <property type="evidence" value="ECO:0007669"/>
    <property type="project" value="UniProtKB-KW"/>
</dbReference>
<dbReference type="GO" id="GO:0005737">
    <property type="term" value="C:cytoplasm"/>
    <property type="evidence" value="ECO:0007669"/>
    <property type="project" value="TreeGrafter"/>
</dbReference>
<feature type="region of interest" description="Disordered" evidence="6">
    <location>
        <begin position="116"/>
        <end position="138"/>
    </location>
</feature>
<dbReference type="OrthoDB" id="5959761at2759"/>
<dbReference type="PANTHER" id="PTHR10279">
    <property type="entry name" value="ORNITHINE DECARBOXYLASE ANTIZYME"/>
    <property type="match status" value="1"/>
</dbReference>
<dbReference type="InterPro" id="IPR038581">
    <property type="entry name" value="ODC_AZ_sf"/>
</dbReference>
<keyword evidence="8" id="KW-1185">Reference proteome</keyword>
<evidence type="ECO:0000256" key="5">
    <source>
        <dbReference type="ARBA" id="ARBA00022758"/>
    </source>
</evidence>
<sequence>MAGLNNSNTTTTTTVAATTAAAAAAAAAAASSSSSIMAMALPLDSFASTPMAAPEPDSAAGSGILAVCFADETSKGASCYYYSTCLGGSEACEQSRRVSISEMTALFVNEMKSFSSTNDEDADHQHQNQHHYPQHAAGAQGAFKTKRASVDGVWKKVDATLTITSNDAKRNTWFGFKSKGALYLRGNGWDDMDIRGSVVAALELAEEQLGCQTVYLCMEKSNPHLASLVRTLMYAGFEVVHPGVLAHADPKYLVLGMEL</sequence>
<accession>A0A9P6REI4</accession>
<protein>
    <recommendedName>
        <fullName evidence="4">Ornithine decarboxylase antizyme</fullName>
    </recommendedName>
</protein>
<dbReference type="PANTHER" id="PTHR10279:SF10">
    <property type="entry name" value="ORNITHINE DECARBOXYLASE ANTIZYME"/>
    <property type="match status" value="1"/>
</dbReference>
<evidence type="ECO:0000256" key="6">
    <source>
        <dbReference type="SAM" id="MobiDB-lite"/>
    </source>
</evidence>
<reference evidence="7" key="1">
    <citation type="journal article" date="2020" name="Fungal Divers.">
        <title>Resolving the Mortierellaceae phylogeny through synthesis of multi-gene phylogenetics and phylogenomics.</title>
        <authorList>
            <person name="Vandepol N."/>
            <person name="Liber J."/>
            <person name="Desiro A."/>
            <person name="Na H."/>
            <person name="Kennedy M."/>
            <person name="Barry K."/>
            <person name="Grigoriev I.V."/>
            <person name="Miller A.N."/>
            <person name="O'Donnell K."/>
            <person name="Stajich J.E."/>
            <person name="Bonito G."/>
        </authorList>
    </citation>
    <scope>NUCLEOTIDE SEQUENCE</scope>
    <source>
        <strain evidence="7">REB-010B</strain>
    </source>
</reference>
<dbReference type="AlphaFoldDB" id="A0A9P6REI4"/>
<dbReference type="SUPFAM" id="SSF55729">
    <property type="entry name" value="Acyl-CoA N-acyltransferases (Nat)"/>
    <property type="match status" value="1"/>
</dbReference>
<name>A0A9P6REI4_9FUNG</name>
<keyword evidence="5" id="KW-0688">Ribosomal frameshifting</keyword>
<dbReference type="GO" id="GO:0045732">
    <property type="term" value="P:positive regulation of protein catabolic process"/>
    <property type="evidence" value="ECO:0007669"/>
    <property type="project" value="TreeGrafter"/>
</dbReference>
<organism evidence="7 8">
    <name type="scientific">Dissophora globulifera</name>
    <dbReference type="NCBI Taxonomy" id="979702"/>
    <lineage>
        <taxon>Eukaryota</taxon>
        <taxon>Fungi</taxon>
        <taxon>Fungi incertae sedis</taxon>
        <taxon>Mucoromycota</taxon>
        <taxon>Mortierellomycotina</taxon>
        <taxon>Mortierellomycetes</taxon>
        <taxon>Mortierellales</taxon>
        <taxon>Mortierellaceae</taxon>
        <taxon>Dissophora</taxon>
    </lineage>
</organism>
<dbReference type="InterPro" id="IPR016181">
    <property type="entry name" value="Acyl_CoA_acyltransferase"/>
</dbReference>
<evidence type="ECO:0000256" key="3">
    <source>
        <dbReference type="ARBA" id="ARBA00011486"/>
    </source>
</evidence>
<proteinExistence type="inferred from homology"/>
<evidence type="ECO:0000313" key="8">
    <source>
        <dbReference type="Proteomes" id="UP000738325"/>
    </source>
</evidence>
<dbReference type="Gene3D" id="3.40.630.60">
    <property type="match status" value="1"/>
</dbReference>
<evidence type="ECO:0000256" key="4">
    <source>
        <dbReference type="ARBA" id="ARBA00017712"/>
    </source>
</evidence>
<comment type="similarity">
    <text evidence="2">Belongs to the ODC antizyme family.</text>
</comment>
<evidence type="ECO:0000256" key="1">
    <source>
        <dbReference type="ARBA" id="ARBA00002307"/>
    </source>
</evidence>
<dbReference type="InterPro" id="IPR002993">
    <property type="entry name" value="ODC_AZ"/>
</dbReference>
<evidence type="ECO:0000313" key="7">
    <source>
        <dbReference type="EMBL" id="KAG0316087.1"/>
    </source>
</evidence>
<dbReference type="GO" id="GO:0005634">
    <property type="term" value="C:nucleus"/>
    <property type="evidence" value="ECO:0007669"/>
    <property type="project" value="TreeGrafter"/>
</dbReference>
<dbReference type="EMBL" id="JAAAIP010000497">
    <property type="protein sequence ID" value="KAG0316087.1"/>
    <property type="molecule type" value="Genomic_DNA"/>
</dbReference>
<comment type="function">
    <text evidence="1">Ornithine decarboxylase (ODC) antizyme protein that negatively regulates ODC activity and intracellular polyamine biosynthesis in response to increased intracellular polyamine levels. Binds to ODC monomers, inhibiting the assembly of the functional ODC homodimer, and targets the monomers for ubiquitin-independent proteolytic destruction by the 26S proteasome.</text>
</comment>
<dbReference type="Pfam" id="PF02100">
    <property type="entry name" value="ODC_AZ"/>
    <property type="match status" value="1"/>
</dbReference>
<evidence type="ECO:0000256" key="2">
    <source>
        <dbReference type="ARBA" id="ARBA00008796"/>
    </source>
</evidence>